<evidence type="ECO:0000256" key="2">
    <source>
        <dbReference type="ARBA" id="ARBA00023266"/>
    </source>
</evidence>
<accession>A0AAD3DGC0</accession>
<keyword evidence="2" id="KW-0711">Selenium</keyword>
<dbReference type="EMBL" id="BMAR01000001">
    <property type="protein sequence ID" value="GFR41290.1"/>
    <property type="molecule type" value="Genomic_DNA"/>
</dbReference>
<organism evidence="3 4">
    <name type="scientific">Astrephomene gubernaculifera</name>
    <dbReference type="NCBI Taxonomy" id="47775"/>
    <lineage>
        <taxon>Eukaryota</taxon>
        <taxon>Viridiplantae</taxon>
        <taxon>Chlorophyta</taxon>
        <taxon>core chlorophytes</taxon>
        <taxon>Chlorophyceae</taxon>
        <taxon>CS clade</taxon>
        <taxon>Chlamydomonadales</taxon>
        <taxon>Astrephomenaceae</taxon>
        <taxon>Astrephomene</taxon>
    </lineage>
</organism>
<sequence>MATSNGCCCARGPGYASPKDAFLNGPREKLLYITCIVPDRSRPDYVATVDVDPTSETYKQVIYRTHMPHIGDELHHSGWNSCSSCFLDPTAPPRKLLVLPTLGSGRVYGLDILSDPRAPKLAAVADNSEILAKTGLAYLHTTHCAPDGFIMISAMGDVDGNPRGAFLQLNQDLTVKGVWSVDEAKYGYDFWYQPRLNVMFSTAWGAPKAFRNGFNPAEVAEHYGSTVYVWDWTAHTLKQKIELGDKGLVPLEVRFLHEPTSPHAFTGAALSSNIIHFTRASENDPWVHNVVIEQPWVKVEGWVLPELPPLVSDILVSMDDRFLYVSNWLRGDLVQYDITD</sequence>
<evidence type="ECO:0008006" key="5">
    <source>
        <dbReference type="Google" id="ProtNLM"/>
    </source>
</evidence>
<dbReference type="PANTHER" id="PTHR23300:SF0">
    <property type="entry name" value="METHANETHIOL OXIDASE"/>
    <property type="match status" value="1"/>
</dbReference>
<evidence type="ECO:0000256" key="1">
    <source>
        <dbReference type="ARBA" id="ARBA00005606"/>
    </source>
</evidence>
<dbReference type="InterPro" id="IPR008826">
    <property type="entry name" value="Se-bd"/>
</dbReference>
<evidence type="ECO:0000313" key="4">
    <source>
        <dbReference type="Proteomes" id="UP001054857"/>
    </source>
</evidence>
<gene>
    <name evidence="3" type="ORF">Agub_g1806</name>
</gene>
<comment type="caution">
    <text evidence="3">The sequence shown here is derived from an EMBL/GenBank/DDBJ whole genome shotgun (WGS) entry which is preliminary data.</text>
</comment>
<comment type="similarity">
    <text evidence="1">Belongs to the selenium-binding protein family.</text>
</comment>
<name>A0AAD3DGC0_9CHLO</name>
<feature type="non-terminal residue" evidence="3">
    <location>
        <position position="1"/>
    </location>
</feature>
<dbReference type="AlphaFoldDB" id="A0AAD3DGC0"/>
<reference evidence="3 4" key="1">
    <citation type="journal article" date="2021" name="Sci. Rep.">
        <title>Genome sequencing of the multicellular alga Astrephomene provides insights into convergent evolution of germ-soma differentiation.</title>
        <authorList>
            <person name="Yamashita S."/>
            <person name="Yamamoto K."/>
            <person name="Matsuzaki R."/>
            <person name="Suzuki S."/>
            <person name="Yamaguchi H."/>
            <person name="Hirooka S."/>
            <person name="Minakuchi Y."/>
            <person name="Miyagishima S."/>
            <person name="Kawachi M."/>
            <person name="Toyoda A."/>
            <person name="Nozaki H."/>
        </authorList>
    </citation>
    <scope>NUCLEOTIDE SEQUENCE [LARGE SCALE GENOMIC DNA]</scope>
    <source>
        <strain evidence="3 4">NIES-4017</strain>
    </source>
</reference>
<dbReference type="GO" id="GO:0008430">
    <property type="term" value="F:selenium binding"/>
    <property type="evidence" value="ECO:0007669"/>
    <property type="project" value="InterPro"/>
</dbReference>
<protein>
    <recommendedName>
        <fullName evidence="5">Methanethiol oxidase</fullName>
    </recommendedName>
</protein>
<dbReference type="Proteomes" id="UP001054857">
    <property type="component" value="Unassembled WGS sequence"/>
</dbReference>
<dbReference type="SUPFAM" id="SSF101908">
    <property type="entry name" value="Putative isomerase YbhE"/>
    <property type="match status" value="1"/>
</dbReference>
<evidence type="ECO:0000313" key="3">
    <source>
        <dbReference type="EMBL" id="GFR41290.1"/>
    </source>
</evidence>
<dbReference type="PANTHER" id="PTHR23300">
    <property type="entry name" value="METHANETHIOL OXIDASE"/>
    <property type="match status" value="1"/>
</dbReference>
<keyword evidence="4" id="KW-1185">Reference proteome</keyword>
<dbReference type="Pfam" id="PF05694">
    <property type="entry name" value="SBP56"/>
    <property type="match status" value="1"/>
</dbReference>
<proteinExistence type="inferred from homology"/>